<evidence type="ECO:0000256" key="1">
    <source>
        <dbReference type="ARBA" id="ARBA00004141"/>
    </source>
</evidence>
<comment type="subcellular location">
    <subcellularLocation>
        <location evidence="1">Membrane</location>
        <topology evidence="1">Multi-pass membrane protein</topology>
    </subcellularLocation>
</comment>
<evidence type="ECO:0000256" key="4">
    <source>
        <dbReference type="ARBA" id="ARBA00022692"/>
    </source>
</evidence>
<feature type="region of interest" description="Disordered" evidence="13">
    <location>
        <begin position="1051"/>
        <end position="1078"/>
    </location>
</feature>
<dbReference type="SMART" id="SM00248">
    <property type="entry name" value="ANK"/>
    <property type="match status" value="12"/>
</dbReference>
<feature type="domain" description="Ion transport" evidence="15">
    <location>
        <begin position="694"/>
        <end position="944"/>
    </location>
</feature>
<keyword evidence="4 14" id="KW-0812">Transmembrane</keyword>
<evidence type="ECO:0000259" key="15">
    <source>
        <dbReference type="Pfam" id="PF00520"/>
    </source>
</evidence>
<feature type="transmembrane region" description="Helical" evidence="14">
    <location>
        <begin position="912"/>
        <end position="935"/>
    </location>
</feature>
<feature type="repeat" description="ANK" evidence="12">
    <location>
        <begin position="223"/>
        <end position="255"/>
    </location>
</feature>
<dbReference type="PROSITE" id="PS50297">
    <property type="entry name" value="ANK_REP_REGION"/>
    <property type="match status" value="8"/>
</dbReference>
<dbReference type="InterPro" id="IPR002110">
    <property type="entry name" value="Ankyrin_rpt"/>
</dbReference>
<keyword evidence="6 14" id="KW-1133">Transmembrane helix</keyword>
<dbReference type="EMBL" id="OV696689">
    <property type="protein sequence ID" value="CAH1262494.1"/>
    <property type="molecule type" value="Genomic_DNA"/>
</dbReference>
<name>A0A8J9ZUP9_BRALA</name>
<evidence type="ECO:0000256" key="8">
    <source>
        <dbReference type="ARBA" id="ARBA00023065"/>
    </source>
</evidence>
<dbReference type="Proteomes" id="UP000838412">
    <property type="component" value="Chromosome 4"/>
</dbReference>
<keyword evidence="2" id="KW-0813">Transport</keyword>
<evidence type="ECO:0000256" key="13">
    <source>
        <dbReference type="SAM" id="MobiDB-lite"/>
    </source>
</evidence>
<evidence type="ECO:0000256" key="12">
    <source>
        <dbReference type="PROSITE-ProRule" id="PRU00023"/>
    </source>
</evidence>
<keyword evidence="17" id="KW-1185">Reference proteome</keyword>
<feature type="region of interest" description="Disordered" evidence="13">
    <location>
        <begin position="55"/>
        <end position="81"/>
    </location>
</feature>
<accession>A0A8J9ZUP9</accession>
<comment type="catalytic activity">
    <reaction evidence="11">
        <text>Ca(2+)(in) = Ca(2+)(out)</text>
        <dbReference type="Rhea" id="RHEA:29671"/>
        <dbReference type="ChEBI" id="CHEBI:29108"/>
    </reaction>
</comment>
<feature type="transmembrane region" description="Helical" evidence="14">
    <location>
        <begin position="738"/>
        <end position="757"/>
    </location>
</feature>
<dbReference type="PANTHER" id="PTHR47143">
    <property type="entry name" value="TRANSIENT RECEPTOR POTENTIAL CATION CHANNEL PROTEIN PAINLESS"/>
    <property type="match status" value="1"/>
</dbReference>
<feature type="transmembrane region" description="Helical" evidence="14">
    <location>
        <begin position="803"/>
        <end position="823"/>
    </location>
</feature>
<feature type="repeat" description="ANK" evidence="12">
    <location>
        <begin position="386"/>
        <end position="418"/>
    </location>
</feature>
<dbReference type="AlphaFoldDB" id="A0A8J9ZUP9"/>
<keyword evidence="8" id="KW-0406">Ion transport</keyword>
<evidence type="ECO:0000256" key="9">
    <source>
        <dbReference type="ARBA" id="ARBA00023136"/>
    </source>
</evidence>
<dbReference type="Pfam" id="PF12796">
    <property type="entry name" value="Ank_2"/>
    <property type="match status" value="5"/>
</dbReference>
<evidence type="ECO:0000256" key="2">
    <source>
        <dbReference type="ARBA" id="ARBA00022448"/>
    </source>
</evidence>
<dbReference type="Pfam" id="PF00520">
    <property type="entry name" value="Ion_trans"/>
    <property type="match status" value="1"/>
</dbReference>
<keyword evidence="7 12" id="KW-0040">ANK repeat</keyword>
<gene>
    <name evidence="16" type="primary">TRPA1</name>
    <name evidence="16" type="ORF">BLAG_LOCUS17532</name>
</gene>
<reference evidence="16" key="1">
    <citation type="submission" date="2022-01" db="EMBL/GenBank/DDBJ databases">
        <authorList>
            <person name="Braso-Vives M."/>
        </authorList>
    </citation>
    <scope>NUCLEOTIDE SEQUENCE</scope>
</reference>
<organism evidence="16 17">
    <name type="scientific">Branchiostoma lanceolatum</name>
    <name type="common">Common lancelet</name>
    <name type="synonym">Amphioxus lanceolatum</name>
    <dbReference type="NCBI Taxonomy" id="7740"/>
    <lineage>
        <taxon>Eukaryota</taxon>
        <taxon>Metazoa</taxon>
        <taxon>Chordata</taxon>
        <taxon>Cephalochordata</taxon>
        <taxon>Leptocardii</taxon>
        <taxon>Amphioxiformes</taxon>
        <taxon>Branchiostomatidae</taxon>
        <taxon>Branchiostoma</taxon>
    </lineage>
</organism>
<dbReference type="InterPro" id="IPR005821">
    <property type="entry name" value="Ion_trans_dom"/>
</dbReference>
<feature type="compositionally biased region" description="Acidic residues" evidence="13">
    <location>
        <begin position="1132"/>
        <end position="1146"/>
    </location>
</feature>
<dbReference type="GO" id="GO:1902495">
    <property type="term" value="C:transmembrane transporter complex"/>
    <property type="evidence" value="ECO:0007669"/>
    <property type="project" value="TreeGrafter"/>
</dbReference>
<dbReference type="InterPro" id="IPR036770">
    <property type="entry name" value="Ankyrin_rpt-contain_sf"/>
</dbReference>
<evidence type="ECO:0000256" key="5">
    <source>
        <dbReference type="ARBA" id="ARBA00022737"/>
    </source>
</evidence>
<evidence type="ECO:0000256" key="11">
    <source>
        <dbReference type="ARBA" id="ARBA00036634"/>
    </source>
</evidence>
<evidence type="ECO:0000256" key="10">
    <source>
        <dbReference type="ARBA" id="ARBA00023303"/>
    </source>
</evidence>
<proteinExistence type="predicted"/>
<evidence type="ECO:0000256" key="7">
    <source>
        <dbReference type="ARBA" id="ARBA00023043"/>
    </source>
</evidence>
<feature type="compositionally biased region" description="Polar residues" evidence="13">
    <location>
        <begin position="1054"/>
        <end position="1067"/>
    </location>
</feature>
<feature type="transmembrane region" description="Helical" evidence="14">
    <location>
        <begin position="682"/>
        <end position="707"/>
    </location>
</feature>
<dbReference type="PANTHER" id="PTHR47143:SF3">
    <property type="entry name" value="PWWP DOMAIN-CONTAINING PROTEIN"/>
    <property type="match status" value="1"/>
</dbReference>
<keyword evidence="3" id="KW-0716">Sensory transduction</keyword>
<evidence type="ECO:0000256" key="6">
    <source>
        <dbReference type="ARBA" id="ARBA00022989"/>
    </source>
</evidence>
<dbReference type="PROSITE" id="PS50088">
    <property type="entry name" value="ANK_REPEAT"/>
    <property type="match status" value="8"/>
</dbReference>
<feature type="transmembrane region" description="Helical" evidence="14">
    <location>
        <begin position="830"/>
        <end position="863"/>
    </location>
</feature>
<feature type="repeat" description="ANK" evidence="12">
    <location>
        <begin position="530"/>
        <end position="562"/>
    </location>
</feature>
<feature type="transmembrane region" description="Helical" evidence="14">
    <location>
        <begin position="769"/>
        <end position="791"/>
    </location>
</feature>
<feature type="region of interest" description="Disordered" evidence="13">
    <location>
        <begin position="289"/>
        <end position="318"/>
    </location>
</feature>
<keyword evidence="10" id="KW-0407">Ion channel</keyword>
<evidence type="ECO:0000256" key="3">
    <source>
        <dbReference type="ARBA" id="ARBA00022606"/>
    </source>
</evidence>
<keyword evidence="9 14" id="KW-0472">Membrane</keyword>
<dbReference type="OrthoDB" id="10038233at2759"/>
<dbReference type="Gene3D" id="1.25.40.20">
    <property type="entry name" value="Ankyrin repeat-containing domain"/>
    <property type="match status" value="3"/>
</dbReference>
<feature type="repeat" description="ANK" evidence="12">
    <location>
        <begin position="496"/>
        <end position="518"/>
    </location>
</feature>
<evidence type="ECO:0000313" key="16">
    <source>
        <dbReference type="EMBL" id="CAH1262494.1"/>
    </source>
</evidence>
<protein>
    <submittedName>
        <fullName evidence="16">TRPA1 protein</fullName>
    </submittedName>
</protein>
<dbReference type="SUPFAM" id="SSF48403">
    <property type="entry name" value="Ankyrin repeat"/>
    <property type="match status" value="2"/>
</dbReference>
<dbReference type="GO" id="GO:0005216">
    <property type="term" value="F:monoatomic ion channel activity"/>
    <property type="evidence" value="ECO:0007669"/>
    <property type="project" value="InterPro"/>
</dbReference>
<feature type="repeat" description="ANK" evidence="12">
    <location>
        <begin position="419"/>
        <end position="441"/>
    </location>
</feature>
<feature type="repeat" description="ANK" evidence="12">
    <location>
        <begin position="319"/>
        <end position="351"/>
    </location>
</feature>
<sequence length="1152" mass="128969">MASKDSDNGNFMRNFARRFSAVPNVEDQDHGEGEMCDLPLAPRLQMRRVSEPVLLGGRRGDGARIGPDQCRIDGGDSDRRITGESLKRGSAYIYENRPFHSRQMSSDSFLKVEIDPLDLVDGSSTIHEAATKNDVPSLAKLLEGGHDINDKDWAGRSAVFLAVRNHSYGALDLLLRNNADTANPVAHSDDAALHYAVKGGDVRIVNDLLTLDQNCDVNVRGNGDLTPLHLAVNNNDTEMVKVLVQNNADVNAIDSTNVTPIALATSRCSPELMFHLLSPRATGPFCVRGAGEQQSNGGLRRPRSARETSKDNINNQDEMQRTPLMLAALFGDSDSLRLLLSTGADVRRVDCDGRSVLHHAVGHSKVLDVLLQNKKAKRLLEKKDGAGCTPLHHAAQGGFDKNVRSLLAAGADRNSRNDNGETALNEAARHGRLNVMKTLLRGSGREGKPGDSIKVRLVNTANSRGMRPLHLACKYGHPEVVRYLLDNHAAITQTVDGTSPLHYAVKSGNQKTVDYLLDVHYDCLNWDDDNGNTPLHVAAKENLPEIVTLLLTDGAIITENHHKENALDIAVNEGSLDAALAMGRHARWADLLRQEDRPQLPHLVVEMPTVAVEFLNRFGVEETISGGDKEGNDYKVMAYDFSYMYGRREGLSFLKAITRNRRWQCLQHPIVEKFLKVYWEKIGFRIFLATLVVYLIFLSCLTTLVMMQATTIAQKRYDTNITTEQAANCYNLKLLCDLSQTMCVLSYVVLVFAAIGLIKDVYNLIRQGLDFLTVSNLLYCIMCVAALLYALPIQITVPMHPCLKTYAAAIAVFLAWIIFVLVLRRIYVFGLYIIMIGSIFITMIRVVLVFIIYLFAFCFSFFYLVTIAKTSVGNGFDDFPRTFYTLLSMMMGELDINNNFKLGVNTRNSITLALLLIFIVVMCIIIVNLLVGLAVGDIKAIREAARLSHLQIQAEYMLHKEWGINLFLWRYQVMHYNEKKRSRKKMRWITRIVPHQLRELFDVGKEFEEAKSCSCHQILEETRATVEARLREVMSILLNVQHEVSELAKLPPTSGISQEPLSTTTQGVAPGDPFDDDEGNVDDLIDEYRRNENKLYRQHSTESDEGFRPRIGSSVSILKKLRGKSRRKVSVIEEDNEGETKEEETESYTTKL</sequence>
<evidence type="ECO:0000256" key="14">
    <source>
        <dbReference type="SAM" id="Phobius"/>
    </source>
</evidence>
<evidence type="ECO:0000313" key="17">
    <source>
        <dbReference type="Proteomes" id="UP000838412"/>
    </source>
</evidence>
<feature type="region of interest" description="Disordered" evidence="13">
    <location>
        <begin position="1123"/>
        <end position="1152"/>
    </location>
</feature>
<feature type="repeat" description="ANK" evidence="12">
    <location>
        <begin position="464"/>
        <end position="496"/>
    </location>
</feature>
<keyword evidence="5" id="KW-0677">Repeat</keyword>
<feature type="repeat" description="ANK" evidence="12">
    <location>
        <begin position="121"/>
        <end position="153"/>
    </location>
</feature>
<feature type="compositionally biased region" description="Basic and acidic residues" evidence="13">
    <location>
        <begin position="70"/>
        <end position="81"/>
    </location>
</feature>
<dbReference type="InterPro" id="IPR052076">
    <property type="entry name" value="TRP_cation_channel"/>
</dbReference>